<dbReference type="CDD" id="cd16922">
    <property type="entry name" value="HATPase_EvgS-ArcB-TorS-like"/>
    <property type="match status" value="1"/>
</dbReference>
<sequence length="953" mass="107414">MPRLPSLRQYLQRIMLPKLAAILVVFTILIFSTVFFTANRHIAEVHQGYLDDLTDSIERSIDLTRTELSNIANNDLLVNGLIDVEYQQYYLPLFIQSLQITGDRNLSLALFNFSGERLLFKNWDERVPKHYLKAWQQQVLSDADTYTSVNDDGVFIAAPVMINGMAEGALALYVDSLHWVVSDRPNVATQLVIGEEGKVLYSSRPKQFPVGTEFDTLDLDAQYIANTKWENFRLVSFEPVIDAYNNIFWLIPILALAVVSIILTSLYSVRAAANLSSLTLQRLHENLEHQIDNTQGNSEIRQEPTLEMSQIRHAFEQLIDSVNDLSLSNNRFSNIINSMEEMLMVVNNDNQRLLSNSAFTHFLEHYQQSLDDIIENVLHLAIRTDKKLQLSYQKPSGETLHVSWNASPMLNTEGEFIGHILVGENITQRVILEKDVLIRTRAMNEATVSIVISDVTQPDNPLIYVNSAFEKLTGYRKAEVIGKNCRLLQGPNTNPEHVQQISEALQAGKGVEITLLNYRKDGSEFYNQLTLSPIQQRDGSVSHFIGIQQDVTLQEQTSRYLEEAKLRAEESTQLKSRFLASMSHEIRTPINGIYGMLGLLNNGNLDEAQQNYVRMARQSTKDLLHIINDILDFSKIEAGKLLVERHDFNLEALLNETIEHYAFEGESKGIPVELHCSLSETWVSGDTVRIRQIISNLLSNAVKFTSEGKVSVNASIERADDHYRFDCEVSDTGVGIDASKLDNIFSLFSQEDESTTRQFGGTGLGLAISKQLIQLMGGDIEVSSKKGQGSKFKFHILLYPPLEARIQTTASSETDAVESFAKSNSKPLILLVEDNNINQVVAREHLSDCRVMVTTNGQQALEALQGAKAHFDLILMDCQMPVMDGYEATRRIRAGEAGERYQQTPIIALTANAMKGDRDTCIAAGMNDYISKPFNESELRQKVWQWFHIAHAE</sequence>
<dbReference type="FunFam" id="1.10.287.130:FF:000002">
    <property type="entry name" value="Two-component osmosensing histidine kinase"/>
    <property type="match status" value="1"/>
</dbReference>
<evidence type="ECO:0000256" key="7">
    <source>
        <dbReference type="ARBA" id="ARBA00022840"/>
    </source>
</evidence>
<dbReference type="STRING" id="634436.SAMN05216361_1495"/>
<dbReference type="InterPro" id="IPR035965">
    <property type="entry name" value="PAS-like_dom_sf"/>
</dbReference>
<dbReference type="InterPro" id="IPR004358">
    <property type="entry name" value="Sig_transdc_His_kin-like_C"/>
</dbReference>
<dbReference type="Gene3D" id="3.30.450.20">
    <property type="entry name" value="PAS domain"/>
    <property type="match status" value="2"/>
</dbReference>
<evidence type="ECO:0000256" key="11">
    <source>
        <dbReference type="PROSITE-ProRule" id="PRU00169"/>
    </source>
</evidence>
<dbReference type="Gene3D" id="1.10.287.130">
    <property type="match status" value="1"/>
</dbReference>
<evidence type="ECO:0000313" key="17">
    <source>
        <dbReference type="EMBL" id="SHG16010.1"/>
    </source>
</evidence>
<feature type="domain" description="Histidine kinase" evidence="13">
    <location>
        <begin position="581"/>
        <end position="800"/>
    </location>
</feature>
<feature type="domain" description="Response regulatory" evidence="14">
    <location>
        <begin position="828"/>
        <end position="947"/>
    </location>
</feature>
<feature type="modified residue" description="4-aspartylphosphate" evidence="11">
    <location>
        <position position="877"/>
    </location>
</feature>
<dbReference type="SUPFAM" id="SSF55874">
    <property type="entry name" value="ATPase domain of HSP90 chaperone/DNA topoisomerase II/histidine kinase"/>
    <property type="match status" value="1"/>
</dbReference>
<dbReference type="OrthoDB" id="9810730at2"/>
<dbReference type="EMBL" id="FQWD01000002">
    <property type="protein sequence ID" value="SHG16010.1"/>
    <property type="molecule type" value="Genomic_DNA"/>
</dbReference>
<dbReference type="Gene3D" id="3.30.565.10">
    <property type="entry name" value="Histidine kinase-like ATPase, C-terminal domain"/>
    <property type="match status" value="1"/>
</dbReference>
<dbReference type="EC" id="2.7.13.3" evidence="2"/>
<dbReference type="Pfam" id="PF02518">
    <property type="entry name" value="HATPase_c"/>
    <property type="match status" value="1"/>
</dbReference>
<organism evidence="17 18">
    <name type="scientific">Marisediminitalea aggregata</name>
    <dbReference type="NCBI Taxonomy" id="634436"/>
    <lineage>
        <taxon>Bacteria</taxon>
        <taxon>Pseudomonadati</taxon>
        <taxon>Pseudomonadota</taxon>
        <taxon>Gammaproteobacteria</taxon>
        <taxon>Alteromonadales</taxon>
        <taxon>Alteromonadaceae</taxon>
        <taxon>Marisediminitalea</taxon>
    </lineage>
</organism>
<dbReference type="PROSITE" id="PS50110">
    <property type="entry name" value="RESPONSE_REGULATORY"/>
    <property type="match status" value="1"/>
</dbReference>
<dbReference type="SMART" id="SM00388">
    <property type="entry name" value="HisKA"/>
    <property type="match status" value="1"/>
</dbReference>
<keyword evidence="3 11" id="KW-0597">Phosphoprotein</keyword>
<evidence type="ECO:0000256" key="5">
    <source>
        <dbReference type="ARBA" id="ARBA00022741"/>
    </source>
</evidence>
<comment type="subunit">
    <text evidence="9">At low DSF concentrations, interacts with RpfF.</text>
</comment>
<feature type="domain" description="PAC" evidence="16">
    <location>
        <begin position="509"/>
        <end position="563"/>
    </location>
</feature>
<evidence type="ECO:0000256" key="9">
    <source>
        <dbReference type="ARBA" id="ARBA00064003"/>
    </source>
</evidence>
<dbReference type="Pfam" id="PF13426">
    <property type="entry name" value="PAS_9"/>
    <property type="match status" value="2"/>
</dbReference>
<dbReference type="Proteomes" id="UP000184520">
    <property type="component" value="Unassembled WGS sequence"/>
</dbReference>
<dbReference type="PANTHER" id="PTHR45339:SF1">
    <property type="entry name" value="HYBRID SIGNAL TRANSDUCTION HISTIDINE KINASE J"/>
    <property type="match status" value="1"/>
</dbReference>
<gene>
    <name evidence="17" type="ORF">SAMN05216361_1495</name>
</gene>
<proteinExistence type="predicted"/>
<dbReference type="FunFam" id="3.30.565.10:FF:000010">
    <property type="entry name" value="Sensor histidine kinase RcsC"/>
    <property type="match status" value="1"/>
</dbReference>
<feature type="domain" description="PAC" evidence="16">
    <location>
        <begin position="386"/>
        <end position="438"/>
    </location>
</feature>
<keyword evidence="8" id="KW-0902">Two-component regulatory system</keyword>
<dbReference type="SMART" id="SM00448">
    <property type="entry name" value="REC"/>
    <property type="match status" value="1"/>
</dbReference>
<feature type="transmembrane region" description="Helical" evidence="12">
    <location>
        <begin position="247"/>
        <end position="269"/>
    </location>
</feature>
<feature type="domain" description="PAS" evidence="15">
    <location>
        <begin position="441"/>
        <end position="508"/>
    </location>
</feature>
<protein>
    <recommendedName>
        <fullName evidence="10">Sensory/regulatory protein RpfC</fullName>
        <ecNumber evidence="2">2.7.13.3</ecNumber>
    </recommendedName>
</protein>
<reference evidence="18" key="1">
    <citation type="submission" date="2016-11" db="EMBL/GenBank/DDBJ databases">
        <authorList>
            <person name="Varghese N."/>
            <person name="Submissions S."/>
        </authorList>
    </citation>
    <scope>NUCLEOTIDE SEQUENCE [LARGE SCALE GENOMIC DNA]</scope>
    <source>
        <strain evidence="18">CGMCC 1.8995</strain>
    </source>
</reference>
<dbReference type="PROSITE" id="PS50113">
    <property type="entry name" value="PAC"/>
    <property type="match status" value="2"/>
</dbReference>
<dbReference type="InterPro" id="IPR001610">
    <property type="entry name" value="PAC"/>
</dbReference>
<dbReference type="InterPro" id="IPR001789">
    <property type="entry name" value="Sig_transdc_resp-reg_receiver"/>
</dbReference>
<name>A0A1M5HJ87_9ALTE</name>
<dbReference type="InterPro" id="IPR003594">
    <property type="entry name" value="HATPase_dom"/>
</dbReference>
<dbReference type="SUPFAM" id="SSF52172">
    <property type="entry name" value="CheY-like"/>
    <property type="match status" value="1"/>
</dbReference>
<keyword evidence="7" id="KW-0067">ATP-binding</keyword>
<evidence type="ECO:0000259" key="15">
    <source>
        <dbReference type="PROSITE" id="PS50112"/>
    </source>
</evidence>
<keyword evidence="5" id="KW-0547">Nucleotide-binding</keyword>
<dbReference type="InterPro" id="IPR000014">
    <property type="entry name" value="PAS"/>
</dbReference>
<evidence type="ECO:0000256" key="3">
    <source>
        <dbReference type="ARBA" id="ARBA00022553"/>
    </source>
</evidence>
<dbReference type="SMART" id="SM00387">
    <property type="entry name" value="HATPase_c"/>
    <property type="match status" value="1"/>
</dbReference>
<dbReference type="CDD" id="cd00082">
    <property type="entry name" value="HisKA"/>
    <property type="match status" value="1"/>
</dbReference>
<dbReference type="GO" id="GO:0000155">
    <property type="term" value="F:phosphorelay sensor kinase activity"/>
    <property type="evidence" value="ECO:0007669"/>
    <property type="project" value="InterPro"/>
</dbReference>
<accession>A0A1M5HJ87</accession>
<dbReference type="InterPro" id="IPR003661">
    <property type="entry name" value="HisK_dim/P_dom"/>
</dbReference>
<dbReference type="SMART" id="SM00086">
    <property type="entry name" value="PAC"/>
    <property type="match status" value="2"/>
</dbReference>
<comment type="catalytic activity">
    <reaction evidence="1">
        <text>ATP + protein L-histidine = ADP + protein N-phospho-L-histidine.</text>
        <dbReference type="EC" id="2.7.13.3"/>
    </reaction>
</comment>
<evidence type="ECO:0000259" key="16">
    <source>
        <dbReference type="PROSITE" id="PS50113"/>
    </source>
</evidence>
<keyword evidence="18" id="KW-1185">Reference proteome</keyword>
<evidence type="ECO:0000256" key="10">
    <source>
        <dbReference type="ARBA" id="ARBA00068150"/>
    </source>
</evidence>
<evidence type="ECO:0000256" key="1">
    <source>
        <dbReference type="ARBA" id="ARBA00000085"/>
    </source>
</evidence>
<dbReference type="SMART" id="SM00091">
    <property type="entry name" value="PAS"/>
    <property type="match status" value="2"/>
</dbReference>
<dbReference type="PANTHER" id="PTHR45339">
    <property type="entry name" value="HYBRID SIGNAL TRANSDUCTION HISTIDINE KINASE J"/>
    <property type="match status" value="1"/>
</dbReference>
<dbReference type="GO" id="GO:0005524">
    <property type="term" value="F:ATP binding"/>
    <property type="evidence" value="ECO:0007669"/>
    <property type="project" value="UniProtKB-KW"/>
</dbReference>
<dbReference type="PRINTS" id="PR00344">
    <property type="entry name" value="BCTRLSENSOR"/>
</dbReference>
<dbReference type="InterPro" id="IPR000700">
    <property type="entry name" value="PAS-assoc_C"/>
</dbReference>
<dbReference type="NCBIfam" id="TIGR00229">
    <property type="entry name" value="sensory_box"/>
    <property type="match status" value="1"/>
</dbReference>
<evidence type="ECO:0000256" key="2">
    <source>
        <dbReference type="ARBA" id="ARBA00012438"/>
    </source>
</evidence>
<evidence type="ECO:0000256" key="12">
    <source>
        <dbReference type="SAM" id="Phobius"/>
    </source>
</evidence>
<dbReference type="RefSeq" id="WP_073320145.1">
    <property type="nucleotide sequence ID" value="NZ_FQWD01000002.1"/>
</dbReference>
<evidence type="ECO:0000259" key="13">
    <source>
        <dbReference type="PROSITE" id="PS50109"/>
    </source>
</evidence>
<evidence type="ECO:0000256" key="6">
    <source>
        <dbReference type="ARBA" id="ARBA00022777"/>
    </source>
</evidence>
<keyword evidence="12" id="KW-0472">Membrane</keyword>
<evidence type="ECO:0000256" key="8">
    <source>
        <dbReference type="ARBA" id="ARBA00023012"/>
    </source>
</evidence>
<evidence type="ECO:0000313" key="18">
    <source>
        <dbReference type="Proteomes" id="UP000184520"/>
    </source>
</evidence>
<dbReference type="InterPro" id="IPR036890">
    <property type="entry name" value="HATPase_C_sf"/>
</dbReference>
<dbReference type="Gene3D" id="3.40.50.2300">
    <property type="match status" value="1"/>
</dbReference>
<dbReference type="CDD" id="cd00130">
    <property type="entry name" value="PAS"/>
    <property type="match status" value="1"/>
</dbReference>
<dbReference type="Pfam" id="PF00512">
    <property type="entry name" value="HisKA"/>
    <property type="match status" value="1"/>
</dbReference>
<dbReference type="PROSITE" id="PS50109">
    <property type="entry name" value="HIS_KIN"/>
    <property type="match status" value="1"/>
</dbReference>
<dbReference type="CDD" id="cd17546">
    <property type="entry name" value="REC_hyHK_CKI1_RcsC-like"/>
    <property type="match status" value="1"/>
</dbReference>
<feature type="transmembrane region" description="Helical" evidence="12">
    <location>
        <begin position="20"/>
        <end position="38"/>
    </location>
</feature>
<dbReference type="InterPro" id="IPR005467">
    <property type="entry name" value="His_kinase_dom"/>
</dbReference>
<evidence type="ECO:0000256" key="4">
    <source>
        <dbReference type="ARBA" id="ARBA00022679"/>
    </source>
</evidence>
<dbReference type="InterPro" id="IPR011006">
    <property type="entry name" value="CheY-like_superfamily"/>
</dbReference>
<keyword evidence="4" id="KW-0808">Transferase</keyword>
<dbReference type="PROSITE" id="PS50112">
    <property type="entry name" value="PAS"/>
    <property type="match status" value="1"/>
</dbReference>
<evidence type="ECO:0000259" key="14">
    <source>
        <dbReference type="PROSITE" id="PS50110"/>
    </source>
</evidence>
<dbReference type="SUPFAM" id="SSF55785">
    <property type="entry name" value="PYP-like sensor domain (PAS domain)"/>
    <property type="match status" value="2"/>
</dbReference>
<dbReference type="Pfam" id="PF00072">
    <property type="entry name" value="Response_reg"/>
    <property type="match status" value="1"/>
</dbReference>
<keyword evidence="12" id="KW-0812">Transmembrane</keyword>
<dbReference type="InterPro" id="IPR036097">
    <property type="entry name" value="HisK_dim/P_sf"/>
</dbReference>
<keyword evidence="12" id="KW-1133">Transmembrane helix</keyword>
<dbReference type="AlphaFoldDB" id="A0A1M5HJ87"/>
<dbReference type="SUPFAM" id="SSF47384">
    <property type="entry name" value="Homodimeric domain of signal transducing histidine kinase"/>
    <property type="match status" value="1"/>
</dbReference>
<keyword evidence="6" id="KW-0418">Kinase</keyword>